<dbReference type="KEGG" id="marz:MARA_44100"/>
<evidence type="ECO:0000313" key="1">
    <source>
        <dbReference type="EMBL" id="BBY50942.1"/>
    </source>
</evidence>
<dbReference type="AlphaFoldDB" id="A0A7I7S215"/>
<geneLocation type="plasmid" evidence="2">
    <name>pjcm18538 dna</name>
</geneLocation>
<keyword evidence="2" id="KW-1185">Reference proteome</keyword>
<dbReference type="RefSeq" id="WP_163920760.1">
    <property type="nucleotide sequence ID" value="NZ_AP022593.1"/>
</dbReference>
<evidence type="ECO:0000313" key="2">
    <source>
        <dbReference type="Proteomes" id="UP000467428"/>
    </source>
</evidence>
<accession>A0A7I7S215</accession>
<reference evidence="1 2" key="1">
    <citation type="journal article" date="2019" name="Emerg. Microbes Infect.">
        <title>Comprehensive subspecies identification of 175 nontuberculous mycobacteria species based on 7547 genomic profiles.</title>
        <authorList>
            <person name="Matsumoto Y."/>
            <person name="Kinjo T."/>
            <person name="Motooka D."/>
            <person name="Nabeya D."/>
            <person name="Jung N."/>
            <person name="Uechi K."/>
            <person name="Horii T."/>
            <person name="Iida T."/>
            <person name="Fujita J."/>
            <person name="Nakamura S."/>
        </authorList>
    </citation>
    <scope>NUCLEOTIDE SEQUENCE [LARGE SCALE GENOMIC DNA]</scope>
    <source>
        <strain evidence="1 2">JCM 18538</strain>
    </source>
</reference>
<name>A0A7I7S215_9MYCO</name>
<sequence length="69" mass="7484">MTGECAHCTSGLWHCHGTVIEHVTSRPECTEPDCEAPHLEHVYVIDCVAIGCECSAEDADVNPSGRRFA</sequence>
<proteinExistence type="predicted"/>
<organism evidence="1 2">
    <name type="scientific">Mycolicibacterium arabiense</name>
    <dbReference type="NCBI Taxonomy" id="1286181"/>
    <lineage>
        <taxon>Bacteria</taxon>
        <taxon>Bacillati</taxon>
        <taxon>Actinomycetota</taxon>
        <taxon>Actinomycetes</taxon>
        <taxon>Mycobacteriales</taxon>
        <taxon>Mycobacteriaceae</taxon>
        <taxon>Mycolicibacterium</taxon>
    </lineage>
</organism>
<gene>
    <name evidence="1" type="ORF">MARA_44100</name>
</gene>
<dbReference type="EMBL" id="AP022593">
    <property type="protein sequence ID" value="BBY50942.1"/>
    <property type="molecule type" value="Genomic_DNA"/>
</dbReference>
<dbReference type="Proteomes" id="UP000467428">
    <property type="component" value="Chromosome"/>
</dbReference>
<protein>
    <submittedName>
        <fullName evidence="1">Uncharacterized protein</fullName>
    </submittedName>
</protein>